<evidence type="ECO:0000256" key="7">
    <source>
        <dbReference type="ARBA" id="ARBA00022949"/>
    </source>
</evidence>
<dbReference type="Proteomes" id="UP001162480">
    <property type="component" value="Chromosome 25"/>
</dbReference>
<feature type="compositionally biased region" description="Polar residues" evidence="11">
    <location>
        <begin position="796"/>
        <end position="834"/>
    </location>
</feature>
<keyword evidence="6 10" id="KW-0862">Zinc</keyword>
<feature type="region of interest" description="Disordered" evidence="11">
    <location>
        <begin position="274"/>
        <end position="311"/>
    </location>
</feature>
<dbReference type="Pfam" id="PF00412">
    <property type="entry name" value="LIM"/>
    <property type="match status" value="3"/>
</dbReference>
<dbReference type="Gene3D" id="2.10.110.10">
    <property type="entry name" value="Cysteine Rich Protein"/>
    <property type="match status" value="4"/>
</dbReference>
<dbReference type="GO" id="GO:0005925">
    <property type="term" value="C:focal adhesion"/>
    <property type="evidence" value="ECO:0007669"/>
    <property type="project" value="UniProtKB-SubCell"/>
</dbReference>
<evidence type="ECO:0000256" key="1">
    <source>
        <dbReference type="ARBA" id="ARBA00004245"/>
    </source>
</evidence>
<feature type="region of interest" description="Disordered" evidence="11">
    <location>
        <begin position="94"/>
        <end position="161"/>
    </location>
</feature>
<evidence type="ECO:0000313" key="14">
    <source>
        <dbReference type="Proteomes" id="UP001162480"/>
    </source>
</evidence>
<feature type="domain" description="LIM zinc-binding" evidence="12">
    <location>
        <begin position="594"/>
        <end position="653"/>
    </location>
</feature>
<dbReference type="GO" id="GO:0046872">
    <property type="term" value="F:metal ion binding"/>
    <property type="evidence" value="ECO:0007669"/>
    <property type="project" value="UniProtKB-KW"/>
</dbReference>
<reference evidence="13" key="1">
    <citation type="submission" date="2023-08" db="EMBL/GenBank/DDBJ databases">
        <authorList>
            <person name="Alioto T."/>
            <person name="Alioto T."/>
            <person name="Gomez Garrido J."/>
        </authorList>
    </citation>
    <scope>NUCLEOTIDE SEQUENCE</scope>
</reference>
<organism evidence="13 14">
    <name type="scientific">Octopus vulgaris</name>
    <name type="common">Common octopus</name>
    <dbReference type="NCBI Taxonomy" id="6645"/>
    <lineage>
        <taxon>Eukaryota</taxon>
        <taxon>Metazoa</taxon>
        <taxon>Spiralia</taxon>
        <taxon>Lophotrochozoa</taxon>
        <taxon>Mollusca</taxon>
        <taxon>Cephalopoda</taxon>
        <taxon>Coleoidea</taxon>
        <taxon>Octopodiformes</taxon>
        <taxon>Octopoda</taxon>
        <taxon>Incirrata</taxon>
        <taxon>Octopodidae</taxon>
        <taxon>Octopus</taxon>
    </lineage>
</organism>
<feature type="region of interest" description="Disordered" evidence="11">
    <location>
        <begin position="783"/>
        <end position="875"/>
    </location>
</feature>
<dbReference type="PROSITE" id="PS50023">
    <property type="entry name" value="LIM_DOMAIN_2"/>
    <property type="match status" value="3"/>
</dbReference>
<dbReference type="CDD" id="cd09336">
    <property type="entry name" value="LIM1_Paxillin_like"/>
    <property type="match status" value="1"/>
</dbReference>
<feature type="region of interest" description="Disordered" evidence="11">
    <location>
        <begin position="219"/>
        <end position="261"/>
    </location>
</feature>
<evidence type="ECO:0000256" key="6">
    <source>
        <dbReference type="ARBA" id="ARBA00022833"/>
    </source>
</evidence>
<evidence type="ECO:0000256" key="2">
    <source>
        <dbReference type="ARBA" id="ARBA00004246"/>
    </source>
</evidence>
<feature type="compositionally biased region" description="Polar residues" evidence="11">
    <location>
        <begin position="219"/>
        <end position="248"/>
    </location>
</feature>
<feature type="compositionally biased region" description="Basic residues" evidence="11">
    <location>
        <begin position="97"/>
        <end position="108"/>
    </location>
</feature>
<dbReference type="FunFam" id="2.10.110.10:FF:000018">
    <property type="entry name" value="Paxillin isoform 1"/>
    <property type="match status" value="1"/>
</dbReference>
<comment type="subcellular location">
    <subcellularLocation>
        <location evidence="2">Cell junction</location>
        <location evidence="2">Focal adhesion</location>
    </subcellularLocation>
    <subcellularLocation>
        <location evidence="1">Cytoplasm</location>
        <location evidence="1">Cytoskeleton</location>
    </subcellularLocation>
</comment>
<evidence type="ECO:0000256" key="8">
    <source>
        <dbReference type="ARBA" id="ARBA00023038"/>
    </source>
</evidence>
<dbReference type="FunFam" id="2.10.110.10:FF:000012">
    <property type="entry name" value="Paxillin isoform 1"/>
    <property type="match status" value="1"/>
</dbReference>
<dbReference type="FunFam" id="2.10.110.10:FF:000008">
    <property type="entry name" value="Paxillin isoform 1"/>
    <property type="match status" value="1"/>
</dbReference>
<keyword evidence="8 10" id="KW-0440">LIM domain</keyword>
<sequence length="875" mass="96177">MLNYKQRVMEDLDALLADLQSTTAHISSFQQQQAEQEQYQNRRPDIVSSQSSPRTSTPSPLPSQLTDHNDTSQLRRNDKAHGCPSLKQHIVQENSTHHHHHHHLHHHQQQQQQQQQQHHHSYSSERTSSSSSNSGATYHQERSSASSTLSQSSLPGLSPVGYNKPIGSGSVSSGSNSSLGANASSQMSSTINSNLSELDQLLQDLNSAHFLDEVNRRTNSNQSQFVNGNSQRVVTSPGQVPSSTGSQPVQPPVAPKPNRVETNNRANVDAMLHELDHGVPPPPAGSSKTSCHRPSPLLPHSPIVSDGAPHPPLGPEEVVPLSSRTIDTYAAAMFQSRQMAGVNSAATTVGQHAQIGGQVYGQNATYIQQPLYQETPMMSPQTASTATRELDELMASLSEFRVSNRDNSVAQQVAGGDPAYARPHKIRNESAGTATSAATSSMSATSMTAKGDQLDSMLGSLQSDMNRQGVSTKTKGLCAACNKPVVSQMITALGKVWHVEHFTCAHCTMTLGTMSFYERDNKAYCEKDYHSLFAPRCAYCNGPIVDKCVTALDKTWHPEHFFCGLCGRNFGDEGFHERDGQAYCREDFLKMFAPKCGGCAQPIKDSYISALNRHWHPDCFVCWQCQVPFGNTSFFDHDGLPYCEQHYHAKRGSLCSDCQQPITGPSIIAMGRKFHPKHFTATKIKIKDVPPEIQITWLVSAICYDTEEAIHILEITVLDQQNWIAQGVEILAQVDPISIEIIPHLIKLADGSNLHEAVEGRKPHCYVYGSKLHLKINCPLAQKQQPQQVNQKPRIKNSSATHTTICTTDKTALPTNERTSANNKPAQLMASSSAPPRTETTTPPPTTTTPKKEEKNKRTHTPPSKTHIPHTNQHR</sequence>
<feature type="compositionally biased region" description="Low complexity" evidence="11">
    <location>
        <begin position="143"/>
        <end position="158"/>
    </location>
</feature>
<feature type="domain" description="LIM zinc-binding" evidence="12">
    <location>
        <begin position="476"/>
        <end position="535"/>
    </location>
</feature>
<keyword evidence="5" id="KW-0677">Repeat</keyword>
<dbReference type="InterPro" id="IPR047075">
    <property type="entry name" value="Paxillin_TGFB1I1_LIM_dom1"/>
</dbReference>
<dbReference type="SMART" id="SM00132">
    <property type="entry name" value="LIM"/>
    <property type="match status" value="4"/>
</dbReference>
<keyword evidence="9" id="KW-0206">Cytoskeleton</keyword>
<gene>
    <name evidence="13" type="ORF">OCTVUL_1B008785</name>
</gene>
<feature type="region of interest" description="Disordered" evidence="11">
    <location>
        <begin position="27"/>
        <end position="80"/>
    </location>
</feature>
<keyword evidence="3" id="KW-0963">Cytoplasm</keyword>
<proteinExistence type="predicted"/>
<keyword evidence="14" id="KW-1185">Reference proteome</keyword>
<evidence type="ECO:0000256" key="10">
    <source>
        <dbReference type="PROSITE-ProRule" id="PRU00125"/>
    </source>
</evidence>
<evidence type="ECO:0000256" key="3">
    <source>
        <dbReference type="ARBA" id="ARBA00022490"/>
    </source>
</evidence>
<accession>A0AA36BV83</accession>
<dbReference type="EMBL" id="OX597838">
    <property type="protein sequence ID" value="CAI9740639.1"/>
    <property type="molecule type" value="Genomic_DNA"/>
</dbReference>
<evidence type="ECO:0000256" key="9">
    <source>
        <dbReference type="ARBA" id="ARBA00023212"/>
    </source>
</evidence>
<evidence type="ECO:0000256" key="5">
    <source>
        <dbReference type="ARBA" id="ARBA00022737"/>
    </source>
</evidence>
<evidence type="ECO:0000313" key="13">
    <source>
        <dbReference type="EMBL" id="CAI9740639.1"/>
    </source>
</evidence>
<feature type="compositionally biased region" description="Low complexity" evidence="11">
    <location>
        <begin position="124"/>
        <end position="134"/>
    </location>
</feature>
<dbReference type="AlphaFoldDB" id="A0AA36BV83"/>
<evidence type="ECO:0000256" key="4">
    <source>
        <dbReference type="ARBA" id="ARBA00022723"/>
    </source>
</evidence>
<dbReference type="PANTHER" id="PTHR24216">
    <property type="entry name" value="PAXILLIN-RELATED"/>
    <property type="match status" value="1"/>
</dbReference>
<feature type="compositionally biased region" description="Low complexity" evidence="11">
    <location>
        <begin position="783"/>
        <end position="792"/>
    </location>
</feature>
<dbReference type="InterPro" id="IPR001781">
    <property type="entry name" value="Znf_LIM"/>
</dbReference>
<dbReference type="SUPFAM" id="SSF57716">
    <property type="entry name" value="Glucocorticoid receptor-like (DNA-binding domain)"/>
    <property type="match status" value="4"/>
</dbReference>
<feature type="domain" description="LIM zinc-binding" evidence="12">
    <location>
        <begin position="536"/>
        <end position="593"/>
    </location>
</feature>
<keyword evidence="4 10" id="KW-0479">Metal-binding</keyword>
<name>A0AA36BV83_OCTVU</name>
<feature type="compositionally biased region" description="Low complexity" evidence="11">
    <location>
        <begin position="48"/>
        <end position="66"/>
    </location>
</feature>
<dbReference type="CDD" id="cd09337">
    <property type="entry name" value="LIM2_Paxillin_like"/>
    <property type="match status" value="1"/>
</dbReference>
<keyword evidence="7" id="KW-0965">Cell junction</keyword>
<evidence type="ECO:0000256" key="11">
    <source>
        <dbReference type="SAM" id="MobiDB-lite"/>
    </source>
</evidence>
<feature type="compositionally biased region" description="Low complexity" evidence="11">
    <location>
        <begin position="30"/>
        <end position="39"/>
    </location>
</feature>
<evidence type="ECO:0000259" key="12">
    <source>
        <dbReference type="PROSITE" id="PS50023"/>
    </source>
</evidence>
<feature type="compositionally biased region" description="Basic and acidic residues" evidence="11">
    <location>
        <begin position="67"/>
        <end position="80"/>
    </location>
</feature>
<protein>
    <submittedName>
        <fullName evidence="13">Zasp-like isoform X2</fullName>
    </submittedName>
</protein>
<dbReference type="CDD" id="cd09338">
    <property type="entry name" value="LIM3_Paxillin_like"/>
    <property type="match status" value="1"/>
</dbReference>
<dbReference type="PANTHER" id="PTHR24216:SF8">
    <property type="entry name" value="PAXILLIN, ISOFORM F"/>
    <property type="match status" value="1"/>
</dbReference>
<dbReference type="PROSITE" id="PS00478">
    <property type="entry name" value="LIM_DOMAIN_1"/>
    <property type="match status" value="1"/>
</dbReference>
<dbReference type="GO" id="GO:0005856">
    <property type="term" value="C:cytoskeleton"/>
    <property type="evidence" value="ECO:0007669"/>
    <property type="project" value="UniProtKB-SubCell"/>
</dbReference>